<evidence type="ECO:0000313" key="5">
    <source>
        <dbReference type="Ensembl" id="ENSTGUP00000027661.1"/>
    </source>
</evidence>
<dbReference type="InterPro" id="IPR000242">
    <property type="entry name" value="PTP_cat"/>
</dbReference>
<dbReference type="Pfam" id="PF00102">
    <property type="entry name" value="Y_phosphatase"/>
    <property type="match status" value="1"/>
</dbReference>
<dbReference type="SUPFAM" id="SSF52799">
    <property type="entry name" value="(Phosphotyrosine protein) phosphatases II"/>
    <property type="match status" value="1"/>
</dbReference>
<dbReference type="GO" id="GO:0005737">
    <property type="term" value="C:cytoplasm"/>
    <property type="evidence" value="ECO:0007669"/>
    <property type="project" value="TreeGrafter"/>
</dbReference>
<reference evidence="5" key="3">
    <citation type="submission" date="2025-09" db="UniProtKB">
        <authorList>
            <consortium name="Ensembl"/>
        </authorList>
    </citation>
    <scope>IDENTIFICATION</scope>
</reference>
<protein>
    <recommendedName>
        <fullName evidence="1">protein-tyrosine-phosphatase</fullName>
        <ecNumber evidence="1">3.1.3.48</ecNumber>
    </recommendedName>
</protein>
<dbReference type="PROSITE" id="PS50055">
    <property type="entry name" value="TYR_PHOSPHATASE_PTP"/>
    <property type="match status" value="1"/>
</dbReference>
<evidence type="ECO:0000259" key="4">
    <source>
        <dbReference type="PROSITE" id="PS50055"/>
    </source>
</evidence>
<dbReference type="Gene3D" id="3.90.190.10">
    <property type="entry name" value="Protein tyrosine phosphatase superfamily"/>
    <property type="match status" value="1"/>
</dbReference>
<dbReference type="GO" id="GO:0005634">
    <property type="term" value="C:nucleus"/>
    <property type="evidence" value="ECO:0007669"/>
    <property type="project" value="TreeGrafter"/>
</dbReference>
<keyword evidence="6" id="KW-1185">Reference proteome</keyword>
<dbReference type="AlphaFoldDB" id="A0A674GZB9"/>
<dbReference type="GeneTree" id="ENSGT00940000160958"/>
<dbReference type="EC" id="3.1.3.48" evidence="1"/>
<name>A0A674GZB9_TAEGU</name>
<dbReference type="GO" id="GO:0004726">
    <property type="term" value="F:non-membrane spanning protein tyrosine phosphatase activity"/>
    <property type="evidence" value="ECO:0007669"/>
    <property type="project" value="InterPro"/>
</dbReference>
<dbReference type="GO" id="GO:0050852">
    <property type="term" value="P:T cell receptor signaling pathway"/>
    <property type="evidence" value="ECO:0007669"/>
    <property type="project" value="TreeGrafter"/>
</dbReference>
<evidence type="ECO:0000256" key="1">
    <source>
        <dbReference type="ARBA" id="ARBA00013064"/>
    </source>
</evidence>
<evidence type="ECO:0000313" key="6">
    <source>
        <dbReference type="Proteomes" id="UP000007754"/>
    </source>
</evidence>
<proteinExistence type="predicted"/>
<accession>A0A674GZB9</accession>
<feature type="domain" description="Tyrosine-protein phosphatase" evidence="4">
    <location>
        <begin position="27"/>
        <end position="73"/>
    </location>
</feature>
<dbReference type="InterPro" id="IPR047170">
    <property type="entry name" value="PTN12/18/22"/>
</dbReference>
<dbReference type="PANTHER" id="PTHR45983:SF1">
    <property type="entry name" value="TYROSINE-PROTEIN PHOSPHATASE NON-RECEPTOR TYPE 22"/>
    <property type="match status" value="1"/>
</dbReference>
<dbReference type="InParanoid" id="A0A674GZB9"/>
<reference evidence="5 6" key="1">
    <citation type="journal article" date="2010" name="Nature">
        <title>The genome of a songbird.</title>
        <authorList>
            <person name="Warren W.C."/>
            <person name="Clayton D.F."/>
            <person name="Ellegren H."/>
            <person name="Arnold A.P."/>
            <person name="Hillier L.W."/>
            <person name="Kunstner A."/>
            <person name="Searle S."/>
            <person name="White S."/>
            <person name="Vilella A.J."/>
            <person name="Fairley S."/>
            <person name="Heger A."/>
            <person name="Kong L."/>
            <person name="Ponting C.P."/>
            <person name="Jarvis E.D."/>
            <person name="Mello C.V."/>
            <person name="Minx P."/>
            <person name="Lovell P."/>
            <person name="Velho T.A."/>
            <person name="Ferris M."/>
            <person name="Balakrishnan C.N."/>
            <person name="Sinha S."/>
            <person name="Blatti C."/>
            <person name="London S.E."/>
            <person name="Li Y."/>
            <person name="Lin Y.C."/>
            <person name="George J."/>
            <person name="Sweedler J."/>
            <person name="Southey B."/>
            <person name="Gunaratne P."/>
            <person name="Watson M."/>
            <person name="Nam K."/>
            <person name="Backstrom N."/>
            <person name="Smeds L."/>
            <person name="Nabholz B."/>
            <person name="Itoh Y."/>
            <person name="Whitney O."/>
            <person name="Pfenning A.R."/>
            <person name="Howard J."/>
            <person name="Volker M."/>
            <person name="Skinner B.M."/>
            <person name="Griffin D.K."/>
            <person name="Ye L."/>
            <person name="McLaren W.M."/>
            <person name="Flicek P."/>
            <person name="Quesada V."/>
            <person name="Velasco G."/>
            <person name="Lopez-Otin C."/>
            <person name="Puente X.S."/>
            <person name="Olender T."/>
            <person name="Lancet D."/>
            <person name="Smit A.F."/>
            <person name="Hubley R."/>
            <person name="Konkel M.K."/>
            <person name="Walker J.A."/>
            <person name="Batzer M.A."/>
            <person name="Gu W."/>
            <person name="Pollock D.D."/>
            <person name="Chen L."/>
            <person name="Cheng Z."/>
            <person name="Eichler E.E."/>
            <person name="Stapley J."/>
            <person name="Slate J."/>
            <person name="Ekblom R."/>
            <person name="Birkhead T."/>
            <person name="Burke T."/>
            <person name="Burt D."/>
            <person name="Scharff C."/>
            <person name="Adam I."/>
            <person name="Richard H."/>
            <person name="Sultan M."/>
            <person name="Soldatov A."/>
            <person name="Lehrach H."/>
            <person name="Edwards S.V."/>
            <person name="Yang S.P."/>
            <person name="Li X."/>
            <person name="Graves T."/>
            <person name="Fulton L."/>
            <person name="Nelson J."/>
            <person name="Chinwalla A."/>
            <person name="Hou S."/>
            <person name="Mardis E.R."/>
            <person name="Wilson R.K."/>
        </authorList>
    </citation>
    <scope>NUCLEOTIDE SEQUENCE [LARGE SCALE GENOMIC DNA]</scope>
</reference>
<dbReference type="Ensembl" id="ENSTGUT00000043015.1">
    <property type="protein sequence ID" value="ENSTGUP00000027661.1"/>
    <property type="gene ID" value="ENSTGUG00000022513.1"/>
</dbReference>
<organism evidence="5 6">
    <name type="scientific">Taeniopygia guttata</name>
    <name type="common">Zebra finch</name>
    <name type="synonym">Poephila guttata</name>
    <dbReference type="NCBI Taxonomy" id="59729"/>
    <lineage>
        <taxon>Eukaryota</taxon>
        <taxon>Metazoa</taxon>
        <taxon>Chordata</taxon>
        <taxon>Craniata</taxon>
        <taxon>Vertebrata</taxon>
        <taxon>Euteleostomi</taxon>
        <taxon>Archelosauria</taxon>
        <taxon>Archosauria</taxon>
        <taxon>Dinosauria</taxon>
        <taxon>Saurischia</taxon>
        <taxon>Theropoda</taxon>
        <taxon>Coelurosauria</taxon>
        <taxon>Aves</taxon>
        <taxon>Neognathae</taxon>
        <taxon>Neoaves</taxon>
        <taxon>Telluraves</taxon>
        <taxon>Australaves</taxon>
        <taxon>Passeriformes</taxon>
        <taxon>Passeroidea</taxon>
        <taxon>Estrildidae</taxon>
        <taxon>Estrildinae</taxon>
        <taxon>Taeniopygia</taxon>
    </lineage>
</organism>
<evidence type="ECO:0000256" key="3">
    <source>
        <dbReference type="ARBA" id="ARBA00022912"/>
    </source>
</evidence>
<keyword evidence="3" id="KW-0904">Protein phosphatase</keyword>
<dbReference type="InterPro" id="IPR029021">
    <property type="entry name" value="Prot-tyrosine_phosphatase-like"/>
</dbReference>
<keyword evidence="2" id="KW-0378">Hydrolase</keyword>
<dbReference type="PANTHER" id="PTHR45983">
    <property type="entry name" value="TYROSINE PHOSPHATSE N18, PUTATIVE-RELATED"/>
    <property type="match status" value="1"/>
</dbReference>
<reference evidence="5" key="2">
    <citation type="submission" date="2025-08" db="UniProtKB">
        <authorList>
            <consortium name="Ensembl"/>
        </authorList>
    </citation>
    <scope>IDENTIFICATION</scope>
</reference>
<dbReference type="Proteomes" id="UP000007754">
    <property type="component" value="Chromosome 26"/>
</dbReference>
<evidence type="ECO:0000256" key="2">
    <source>
        <dbReference type="ARBA" id="ARBA00022801"/>
    </source>
</evidence>
<dbReference type="GO" id="GO:0050868">
    <property type="term" value="P:negative regulation of T cell activation"/>
    <property type="evidence" value="ECO:0007669"/>
    <property type="project" value="TreeGrafter"/>
</dbReference>
<sequence length="73" mass="7736">CECSPRAPGAAPQGLRDLEGQTLTASPTFAVDHSRVELSLITSDTDSHYINANFIKGVYGPRAYIATQGPLST</sequence>